<proteinExistence type="predicted"/>
<reference evidence="1 2" key="1">
    <citation type="submission" date="2016-06" db="EMBL/GenBank/DDBJ databases">
        <title>Genome sequence of endosymbiont of Candidatus Endolucinida thiodiazotropha.</title>
        <authorList>
            <person name="Poehlein A."/>
            <person name="Koenig S."/>
            <person name="Heiden S.E."/>
            <person name="Thuermer A."/>
            <person name="Voget S."/>
            <person name="Daniel R."/>
            <person name="Markert S."/>
            <person name="Gros O."/>
            <person name="Schweder T."/>
        </authorList>
    </citation>
    <scope>NUCLEOTIDE SEQUENCE [LARGE SCALE GENOMIC DNA]</scope>
    <source>
        <strain evidence="1 2">COS</strain>
    </source>
</reference>
<name>A0A7Z0VML4_9GAMM</name>
<evidence type="ECO:0000313" key="2">
    <source>
        <dbReference type="Proteomes" id="UP000094769"/>
    </source>
</evidence>
<comment type="caution">
    <text evidence="1">The sequence shown here is derived from an EMBL/GenBank/DDBJ whole genome shotgun (WGS) entry which is preliminary data.</text>
</comment>
<gene>
    <name evidence="1" type="ORF">CODIS_14870</name>
</gene>
<dbReference type="AlphaFoldDB" id="A0A7Z0VML4"/>
<evidence type="ECO:0000313" key="1">
    <source>
        <dbReference type="EMBL" id="ODJ88477.1"/>
    </source>
</evidence>
<sequence>MPHPFIDQKVIILSNAADTEANSVIVGQLKASGLRDVYYVTGCYALDSTALASSRLMPDKVIAMGEVCIERGSVALMLADSRGFHAKLAALARVKDTVSGTVPRSPAAVRRLKEAVGKQP</sequence>
<protein>
    <submittedName>
        <fullName evidence="1">Uncharacterized protein</fullName>
    </submittedName>
</protein>
<dbReference type="EMBL" id="MARB01000006">
    <property type="protein sequence ID" value="ODJ88477.1"/>
    <property type="molecule type" value="Genomic_DNA"/>
</dbReference>
<organism evidence="1 2">
    <name type="scientific">Candidatus Thiodiazotropha endolucinida</name>
    <dbReference type="NCBI Taxonomy" id="1655433"/>
    <lineage>
        <taxon>Bacteria</taxon>
        <taxon>Pseudomonadati</taxon>
        <taxon>Pseudomonadota</taxon>
        <taxon>Gammaproteobacteria</taxon>
        <taxon>Chromatiales</taxon>
        <taxon>Sedimenticolaceae</taxon>
        <taxon>Candidatus Thiodiazotropha</taxon>
    </lineage>
</organism>
<keyword evidence="2" id="KW-1185">Reference proteome</keyword>
<accession>A0A7Z0VML4</accession>
<dbReference type="Proteomes" id="UP000094769">
    <property type="component" value="Unassembled WGS sequence"/>
</dbReference>